<dbReference type="Pfam" id="PF07522">
    <property type="entry name" value="DRMBL"/>
    <property type="match status" value="1"/>
</dbReference>
<keyword evidence="4" id="KW-0234">DNA repair</keyword>
<dbReference type="GO" id="GO:0035312">
    <property type="term" value="F:5'-3' DNA exonuclease activity"/>
    <property type="evidence" value="ECO:0007669"/>
    <property type="project" value="TreeGrafter"/>
</dbReference>
<keyword evidence="5" id="KW-0539">Nucleus</keyword>
<feature type="domain" description="DNA repair metallo-beta-lactamase" evidence="6">
    <location>
        <begin position="280"/>
        <end position="389"/>
    </location>
</feature>
<dbReference type="GO" id="GO:0005634">
    <property type="term" value="C:nucleus"/>
    <property type="evidence" value="ECO:0007669"/>
    <property type="project" value="UniProtKB-SubCell"/>
</dbReference>
<keyword evidence="3" id="KW-0227">DNA damage</keyword>
<evidence type="ECO:0000256" key="4">
    <source>
        <dbReference type="ARBA" id="ARBA00023204"/>
    </source>
</evidence>
<dbReference type="PANTHER" id="PTHR23240">
    <property type="entry name" value="DNA CROSS-LINK REPAIR PROTEIN PSO2/SNM1-RELATED"/>
    <property type="match status" value="1"/>
</dbReference>
<dbReference type="Gene3D" id="3.60.15.10">
    <property type="entry name" value="Ribonuclease Z/Hydroxyacylglutathione hydrolase-like"/>
    <property type="match status" value="1"/>
</dbReference>
<dbReference type="AlphaFoldDB" id="A0A834GI66"/>
<reference evidence="7" key="1">
    <citation type="submission" date="2019-11" db="EMBL/GenBank/DDBJ databases">
        <authorList>
            <person name="Liu Y."/>
            <person name="Hou J."/>
            <person name="Li T.-Q."/>
            <person name="Guan C.-H."/>
            <person name="Wu X."/>
            <person name="Wu H.-Z."/>
            <person name="Ling F."/>
            <person name="Zhang R."/>
            <person name="Shi X.-G."/>
            <person name="Ren J.-P."/>
            <person name="Chen E.-F."/>
            <person name="Sun J.-M."/>
        </authorList>
    </citation>
    <scope>NUCLEOTIDE SEQUENCE</scope>
    <source>
        <strain evidence="7">Adult_tree_wgs_1</strain>
        <tissue evidence="7">Leaves</tissue>
    </source>
</reference>
<evidence type="ECO:0000256" key="2">
    <source>
        <dbReference type="ARBA" id="ARBA00010304"/>
    </source>
</evidence>
<dbReference type="FunFam" id="3.40.50.12650:FF:000005">
    <property type="entry name" value="DNA repair metallo-beta-lactamase family protein"/>
    <property type="match status" value="1"/>
</dbReference>
<dbReference type="Proteomes" id="UP000626092">
    <property type="component" value="Unassembled WGS sequence"/>
</dbReference>
<dbReference type="PANTHER" id="PTHR23240:SF31">
    <property type="entry name" value="DNA REPAIR METALLO-BETA-LACTAMASE FAMILY PROTEIN"/>
    <property type="match status" value="1"/>
</dbReference>
<dbReference type="SUPFAM" id="SSF56281">
    <property type="entry name" value="Metallo-hydrolase/oxidoreductase"/>
    <property type="match status" value="1"/>
</dbReference>
<proteinExistence type="inferred from homology"/>
<dbReference type="InterPro" id="IPR036866">
    <property type="entry name" value="RibonucZ/Hydroxyglut_hydro"/>
</dbReference>
<evidence type="ECO:0000259" key="6">
    <source>
        <dbReference type="Pfam" id="PF07522"/>
    </source>
</evidence>
<dbReference type="InterPro" id="IPR011084">
    <property type="entry name" value="DRMBL"/>
</dbReference>
<evidence type="ECO:0000313" key="7">
    <source>
        <dbReference type="EMBL" id="KAF7130703.1"/>
    </source>
</evidence>
<name>A0A834GI66_RHOSS</name>
<organism evidence="7 8">
    <name type="scientific">Rhododendron simsii</name>
    <name type="common">Sims's rhododendron</name>
    <dbReference type="NCBI Taxonomy" id="118357"/>
    <lineage>
        <taxon>Eukaryota</taxon>
        <taxon>Viridiplantae</taxon>
        <taxon>Streptophyta</taxon>
        <taxon>Embryophyta</taxon>
        <taxon>Tracheophyta</taxon>
        <taxon>Spermatophyta</taxon>
        <taxon>Magnoliopsida</taxon>
        <taxon>eudicotyledons</taxon>
        <taxon>Gunneridae</taxon>
        <taxon>Pentapetalae</taxon>
        <taxon>asterids</taxon>
        <taxon>Ericales</taxon>
        <taxon>Ericaceae</taxon>
        <taxon>Ericoideae</taxon>
        <taxon>Rhodoreae</taxon>
        <taxon>Rhododendron</taxon>
    </lineage>
</organism>
<gene>
    <name evidence="7" type="ORF">RHSIM_Rhsim10G0135000</name>
</gene>
<dbReference type="GO" id="GO:0036297">
    <property type="term" value="P:interstrand cross-link repair"/>
    <property type="evidence" value="ECO:0007669"/>
    <property type="project" value="TreeGrafter"/>
</dbReference>
<comment type="caution">
    <text evidence="7">The sequence shown here is derived from an EMBL/GenBank/DDBJ whole genome shotgun (WGS) entry which is preliminary data.</text>
</comment>
<keyword evidence="8" id="KW-1185">Reference proteome</keyword>
<dbReference type="Gene3D" id="3.40.50.12650">
    <property type="match status" value="1"/>
</dbReference>
<protein>
    <recommendedName>
        <fullName evidence="6">DNA repair metallo-beta-lactamase domain-containing protein</fullName>
    </recommendedName>
</protein>
<dbReference type="EMBL" id="WJXA01000010">
    <property type="protein sequence ID" value="KAF7130703.1"/>
    <property type="molecule type" value="Genomic_DNA"/>
</dbReference>
<comment type="similarity">
    <text evidence="2">Belongs to the DNA repair metallo-beta-lactamase (DRMBL) family.</text>
</comment>
<evidence type="ECO:0000256" key="3">
    <source>
        <dbReference type="ARBA" id="ARBA00022763"/>
    </source>
</evidence>
<accession>A0A834GI66</accession>
<sequence length="625" mass="70566">MPIEMPKGLPFTVDTWNPSSKTKRHHFLTHAHKDHSQGISTHFSYPIYSTHLTKTLTVQYYPQLDDSVFVNIEIGQRLVINDPDGDFYVTAFDANHCPGGGTFEGHLGEGHVAGPQWPQGPQGPCECQVVGETCLVRGVSGRYDSNLEDSSFGALMFLFEGNFGNILHTGDCRLTPDCLQSLPEKYIGRKGKEPKSQLDYVFLDCTFGKSSMKMPSKYSAVRQVINCIWKHPNALVVYLTCDLLGQEEILVEVSKTFGSKIFIDKDKNPECFHSLTLTAPELLSEDPSSRFHVLEGFPKLYERAQAKFAEAEANFQPEPLIIRASSQWFVFDDEILETERQRRGRSSQAVRDQFGVWHICYSMHSSREELEWAMQILAPKRVVSTTPSCRAMELDYVKKNCFGTQLASDDPLWKLLDIRLEVAPTDNCSVVVEDTIKPTVESHLQPVKTSITQKQLLTLSPPSKRPPVTLFGKARLGNPADFTFLLAENKIKTTKDETPHSVSDKAQPQCLFQEDVFGLKHEKSFENKTDITEAQCGISVEIQRKFEVECENPLENKVEANEVQRSVLEKDAEIRLSGYSPVGSSQSFNESFRKLYRSMNVPVPRPLPSLVELMKANKRTKRVQC</sequence>
<evidence type="ECO:0000313" key="8">
    <source>
        <dbReference type="Proteomes" id="UP000626092"/>
    </source>
</evidence>
<comment type="subcellular location">
    <subcellularLocation>
        <location evidence="1">Nucleus</location>
    </subcellularLocation>
</comment>
<dbReference type="GO" id="GO:0006303">
    <property type="term" value="P:double-strand break repair via nonhomologous end joining"/>
    <property type="evidence" value="ECO:0007669"/>
    <property type="project" value="TreeGrafter"/>
</dbReference>
<dbReference type="GO" id="GO:0003684">
    <property type="term" value="F:damaged DNA binding"/>
    <property type="evidence" value="ECO:0007669"/>
    <property type="project" value="TreeGrafter"/>
</dbReference>
<evidence type="ECO:0000256" key="5">
    <source>
        <dbReference type="ARBA" id="ARBA00023242"/>
    </source>
</evidence>
<evidence type="ECO:0000256" key="1">
    <source>
        <dbReference type="ARBA" id="ARBA00004123"/>
    </source>
</evidence>
<dbReference type="OrthoDB" id="262529at2759"/>